<protein>
    <submittedName>
        <fullName evidence="2">Uncharacterized protein</fullName>
    </submittedName>
</protein>
<dbReference type="EMBL" id="MCFA01000127">
    <property type="protein sequence ID" value="ORY05273.1"/>
    <property type="molecule type" value="Genomic_DNA"/>
</dbReference>
<feature type="region of interest" description="Disordered" evidence="1">
    <location>
        <begin position="112"/>
        <end position="153"/>
    </location>
</feature>
<name>A0A1Y1Z4T2_9PLEO</name>
<evidence type="ECO:0000313" key="2">
    <source>
        <dbReference type="EMBL" id="ORY05273.1"/>
    </source>
</evidence>
<organism evidence="2 3">
    <name type="scientific">Clohesyomyces aquaticus</name>
    <dbReference type="NCBI Taxonomy" id="1231657"/>
    <lineage>
        <taxon>Eukaryota</taxon>
        <taxon>Fungi</taxon>
        <taxon>Dikarya</taxon>
        <taxon>Ascomycota</taxon>
        <taxon>Pezizomycotina</taxon>
        <taxon>Dothideomycetes</taxon>
        <taxon>Pleosporomycetidae</taxon>
        <taxon>Pleosporales</taxon>
        <taxon>Lindgomycetaceae</taxon>
        <taxon>Clohesyomyces</taxon>
    </lineage>
</organism>
<gene>
    <name evidence="2" type="ORF">BCR34DRAFT_46398</name>
</gene>
<evidence type="ECO:0000313" key="3">
    <source>
        <dbReference type="Proteomes" id="UP000193144"/>
    </source>
</evidence>
<reference evidence="2 3" key="1">
    <citation type="submission" date="2016-07" db="EMBL/GenBank/DDBJ databases">
        <title>Pervasive Adenine N6-methylation of Active Genes in Fungi.</title>
        <authorList>
            <consortium name="DOE Joint Genome Institute"/>
            <person name="Mondo S.J."/>
            <person name="Dannebaum R.O."/>
            <person name="Kuo R.C."/>
            <person name="Labutti K."/>
            <person name="Haridas S."/>
            <person name="Kuo A."/>
            <person name="Salamov A."/>
            <person name="Ahrendt S.R."/>
            <person name="Lipzen A."/>
            <person name="Sullivan W."/>
            <person name="Andreopoulos W.B."/>
            <person name="Clum A."/>
            <person name="Lindquist E."/>
            <person name="Daum C."/>
            <person name="Ramamoorthy G.K."/>
            <person name="Gryganskyi A."/>
            <person name="Culley D."/>
            <person name="Magnuson J.K."/>
            <person name="James T.Y."/>
            <person name="O'Malley M.A."/>
            <person name="Stajich J.E."/>
            <person name="Spatafora J.W."/>
            <person name="Visel A."/>
            <person name="Grigoriev I.V."/>
        </authorList>
    </citation>
    <scope>NUCLEOTIDE SEQUENCE [LARGE SCALE GENOMIC DNA]</scope>
    <source>
        <strain evidence="2 3">CBS 115471</strain>
    </source>
</reference>
<evidence type="ECO:0000256" key="1">
    <source>
        <dbReference type="SAM" id="MobiDB-lite"/>
    </source>
</evidence>
<feature type="compositionally biased region" description="Polar residues" evidence="1">
    <location>
        <begin position="112"/>
        <end position="126"/>
    </location>
</feature>
<dbReference type="AlphaFoldDB" id="A0A1Y1Z4T2"/>
<proteinExistence type="predicted"/>
<comment type="caution">
    <text evidence="2">The sequence shown here is derived from an EMBL/GenBank/DDBJ whole genome shotgun (WGS) entry which is preliminary data.</text>
</comment>
<sequence length="153" mass="16775">MTVCPNDLFGDYLYSLALQYRACVRLRGSPRFAKTRVIAPSRWWVGLSTNQGSAYRYISLIVAGDRGSIFGASTTYLHVNSRAAVVFVKTAVTCTLQRNKVILTPLAAQSRNSSSSTCKTAHQSPRPSRVDSRRASLVQHSGRRKTVLASAPL</sequence>
<keyword evidence="3" id="KW-1185">Reference proteome</keyword>
<dbReference type="Proteomes" id="UP000193144">
    <property type="component" value="Unassembled WGS sequence"/>
</dbReference>
<accession>A0A1Y1Z4T2</accession>